<comment type="similarity">
    <text evidence="1">Belongs to the UPF0312 family.</text>
</comment>
<evidence type="ECO:0000259" key="2">
    <source>
        <dbReference type="SMART" id="SM00867"/>
    </source>
</evidence>
<reference evidence="3 4" key="1">
    <citation type="submission" date="2023-08" db="EMBL/GenBank/DDBJ databases">
        <authorList>
            <person name="Folkvardsen B D."/>
            <person name="Norman A."/>
        </authorList>
    </citation>
    <scope>NUCLEOTIDE SEQUENCE [LARGE SCALE GENOMIC DNA]</scope>
    <source>
        <strain evidence="3 4">Mu0083</strain>
    </source>
</reference>
<dbReference type="EMBL" id="OY726394">
    <property type="protein sequence ID" value="CAJ1498168.1"/>
    <property type="molecule type" value="Genomic_DNA"/>
</dbReference>
<protein>
    <submittedName>
        <fullName evidence="3">YceI family protein</fullName>
    </submittedName>
</protein>
<dbReference type="Gene3D" id="2.40.128.110">
    <property type="entry name" value="Lipid/polyisoprenoid-binding, YceI-like"/>
    <property type="match status" value="1"/>
</dbReference>
<evidence type="ECO:0000313" key="4">
    <source>
        <dbReference type="Proteomes" id="UP001190336"/>
    </source>
</evidence>
<evidence type="ECO:0000313" key="3">
    <source>
        <dbReference type="EMBL" id="CAJ1498168.1"/>
    </source>
</evidence>
<gene>
    <name evidence="3" type="ORF">MU0083_001859</name>
</gene>
<keyword evidence="4" id="KW-1185">Reference proteome</keyword>
<name>A0ABM9LFI9_9MYCO</name>
<dbReference type="SMART" id="SM00867">
    <property type="entry name" value="YceI"/>
    <property type="match status" value="1"/>
</dbReference>
<feature type="domain" description="Lipid/polyisoprenoid-binding YceI-like" evidence="2">
    <location>
        <begin position="8"/>
        <end position="183"/>
    </location>
</feature>
<dbReference type="InterPro" id="IPR036761">
    <property type="entry name" value="TTHA0802/YceI-like_sf"/>
</dbReference>
<accession>A0ABM9LFI9</accession>
<dbReference type="SUPFAM" id="SSF101874">
    <property type="entry name" value="YceI-like"/>
    <property type="match status" value="1"/>
</dbReference>
<organism evidence="3 4">
    <name type="scientific">[Mycobacterium] kokjensenii</name>
    <dbReference type="NCBI Taxonomy" id="3064287"/>
    <lineage>
        <taxon>Bacteria</taxon>
        <taxon>Bacillati</taxon>
        <taxon>Actinomycetota</taxon>
        <taxon>Actinomycetes</taxon>
        <taxon>Mycobacteriales</taxon>
        <taxon>Mycobacteriaceae</taxon>
        <taxon>Mycolicibacter</taxon>
    </lineage>
</organism>
<dbReference type="Proteomes" id="UP001190336">
    <property type="component" value="Chromosome"/>
</dbReference>
<sequence length="192" mass="21026">MPRVTGTQWQFDASHGRLLVRTGVAGRAAKMGHRLTLAMERWQATVTWADGRPTAVHLDTEVDSLRVLQGDGGLTPLTPPEKSLIRSNALKCLGGDKHPLIRFACTRIEPTDDGYRLTGELEIRGRKRPHVLAVQAAQTDDCWQVDGSTEVRHSDFGVRRYSMMMGAMQVADEVVVSLSATTGSGAGRTEKM</sequence>
<proteinExistence type="inferred from homology"/>
<dbReference type="Pfam" id="PF04264">
    <property type="entry name" value="YceI"/>
    <property type="match status" value="1"/>
</dbReference>
<evidence type="ECO:0000256" key="1">
    <source>
        <dbReference type="ARBA" id="ARBA00008812"/>
    </source>
</evidence>
<dbReference type="InterPro" id="IPR007372">
    <property type="entry name" value="Lipid/polyisoprenoid-bd_YceI"/>
</dbReference>